<name>A0A6I9U8H3_SESIN</name>
<keyword evidence="2" id="KW-0378">Hydrolase</keyword>
<feature type="domain" description="3'-5' exonuclease" evidence="3">
    <location>
        <begin position="46"/>
        <end position="229"/>
    </location>
</feature>
<evidence type="ECO:0000313" key="5">
    <source>
        <dbReference type="RefSeq" id="XP_011094015.1"/>
    </source>
</evidence>
<evidence type="ECO:0000256" key="2">
    <source>
        <dbReference type="ARBA" id="ARBA00022801"/>
    </source>
</evidence>
<dbReference type="OrthoDB" id="1920326at2759"/>
<dbReference type="InParanoid" id="A0A6I9U8H3"/>
<dbReference type="GO" id="GO:0006139">
    <property type="term" value="P:nucleobase-containing compound metabolic process"/>
    <property type="evidence" value="ECO:0007669"/>
    <property type="project" value="InterPro"/>
</dbReference>
<proteinExistence type="predicted"/>
<dbReference type="InterPro" id="IPR002562">
    <property type="entry name" value="3'-5'_exonuclease_dom"/>
</dbReference>
<dbReference type="Gene3D" id="3.30.420.10">
    <property type="entry name" value="Ribonuclease H-like superfamily/Ribonuclease H"/>
    <property type="match status" value="1"/>
</dbReference>
<dbReference type="SUPFAM" id="SSF53098">
    <property type="entry name" value="Ribonuclease H-like"/>
    <property type="match status" value="1"/>
</dbReference>
<evidence type="ECO:0000313" key="4">
    <source>
        <dbReference type="Proteomes" id="UP000504604"/>
    </source>
</evidence>
<evidence type="ECO:0000256" key="1">
    <source>
        <dbReference type="ARBA" id="ARBA00022722"/>
    </source>
</evidence>
<dbReference type="SMART" id="SM00474">
    <property type="entry name" value="35EXOc"/>
    <property type="match status" value="1"/>
</dbReference>
<accession>A0A6I9U8H3</accession>
<dbReference type="GO" id="GO:0005634">
    <property type="term" value="C:nucleus"/>
    <property type="evidence" value="ECO:0007669"/>
    <property type="project" value="TreeGrafter"/>
</dbReference>
<dbReference type="InterPro" id="IPR012337">
    <property type="entry name" value="RNaseH-like_sf"/>
</dbReference>
<dbReference type="GeneID" id="105173833"/>
<dbReference type="PANTHER" id="PTHR13620">
    <property type="entry name" value="3-5 EXONUCLEASE"/>
    <property type="match status" value="1"/>
</dbReference>
<keyword evidence="1" id="KW-0540">Nuclease</keyword>
<organism evidence="4 5">
    <name type="scientific">Sesamum indicum</name>
    <name type="common">Oriental sesame</name>
    <name type="synonym">Sesamum orientale</name>
    <dbReference type="NCBI Taxonomy" id="4182"/>
    <lineage>
        <taxon>Eukaryota</taxon>
        <taxon>Viridiplantae</taxon>
        <taxon>Streptophyta</taxon>
        <taxon>Embryophyta</taxon>
        <taxon>Tracheophyta</taxon>
        <taxon>Spermatophyta</taxon>
        <taxon>Magnoliopsida</taxon>
        <taxon>eudicotyledons</taxon>
        <taxon>Gunneridae</taxon>
        <taxon>Pentapetalae</taxon>
        <taxon>asterids</taxon>
        <taxon>lamiids</taxon>
        <taxon>Lamiales</taxon>
        <taxon>Pedaliaceae</taxon>
        <taxon>Sesamum</taxon>
    </lineage>
</organism>
<dbReference type="GO" id="GO:0003676">
    <property type="term" value="F:nucleic acid binding"/>
    <property type="evidence" value="ECO:0007669"/>
    <property type="project" value="InterPro"/>
</dbReference>
<dbReference type="Proteomes" id="UP000504604">
    <property type="component" value="Linkage group LG11"/>
</dbReference>
<dbReference type="InterPro" id="IPR036397">
    <property type="entry name" value="RNaseH_sf"/>
</dbReference>
<evidence type="ECO:0000259" key="3">
    <source>
        <dbReference type="SMART" id="SM00474"/>
    </source>
</evidence>
<gene>
    <name evidence="5" type="primary">LOC105173833</name>
</gene>
<keyword evidence="4" id="KW-1185">Reference proteome</keyword>
<dbReference type="AlphaFoldDB" id="A0A6I9U8H3"/>
<dbReference type="PANTHER" id="PTHR13620:SF76">
    <property type="entry name" value="WERNER SYNDROME-LIKE EXONUCLEASE"/>
    <property type="match status" value="1"/>
</dbReference>
<sequence>MSRSNYSASNYSIIPLRRTISAHQPNANRDLPNFYSVIFHDEVIHVTVAKKAAHVNQWISRICRVHCRCPHCKLIVGLDTEWRPSFVRGQEHDVAILQICVGQQCLIYQLLHTDCIPASLHEFLADPQHTFYGVGVREDVRKLFRSHGLAVKNITDLNELINGEDEDEYKPIGLKKMASTVLGKEMMKPLRVTLSKWHSLNLSFAQIEYAAIDAFVSFQIAVSLCSSTVN</sequence>
<dbReference type="InterPro" id="IPR051132">
    <property type="entry name" value="3-5_Exonuclease_domain"/>
</dbReference>
<reference evidence="5" key="1">
    <citation type="submission" date="2025-08" db="UniProtKB">
        <authorList>
            <consortium name="RefSeq"/>
        </authorList>
    </citation>
    <scope>IDENTIFICATION</scope>
</reference>
<dbReference type="FunCoup" id="A0A6I9U8H3">
    <property type="interactions" value="141"/>
</dbReference>
<dbReference type="RefSeq" id="XP_011094015.1">
    <property type="nucleotide sequence ID" value="XM_011095713.2"/>
</dbReference>
<dbReference type="GO" id="GO:0008408">
    <property type="term" value="F:3'-5' exonuclease activity"/>
    <property type="evidence" value="ECO:0007669"/>
    <property type="project" value="InterPro"/>
</dbReference>
<dbReference type="Pfam" id="PF01612">
    <property type="entry name" value="DNA_pol_A_exo1"/>
    <property type="match status" value="1"/>
</dbReference>
<dbReference type="Gramene" id="SIN_1024662.t">
    <property type="protein sequence ID" value="SIN_1024662.t.cds1"/>
    <property type="gene ID" value="SIN_1024662"/>
</dbReference>
<dbReference type="GO" id="GO:0005737">
    <property type="term" value="C:cytoplasm"/>
    <property type="evidence" value="ECO:0007669"/>
    <property type="project" value="TreeGrafter"/>
</dbReference>
<protein>
    <submittedName>
        <fullName evidence="5">Werner Syndrome-like exonuclease</fullName>
    </submittedName>
</protein>
<dbReference type="CDD" id="cd06141">
    <property type="entry name" value="WRN_exo"/>
    <property type="match status" value="1"/>
</dbReference>
<dbReference type="KEGG" id="sind:105173833"/>